<dbReference type="PROSITE" id="PS00455">
    <property type="entry name" value="AMP_BINDING"/>
    <property type="match status" value="1"/>
</dbReference>
<dbReference type="PANTHER" id="PTHR45527:SF1">
    <property type="entry name" value="FATTY ACID SYNTHASE"/>
    <property type="match status" value="1"/>
</dbReference>
<evidence type="ECO:0000259" key="3">
    <source>
        <dbReference type="Pfam" id="PF00501"/>
    </source>
</evidence>
<evidence type="ECO:0000313" key="4">
    <source>
        <dbReference type="EMBL" id="PPJ77720.1"/>
    </source>
</evidence>
<dbReference type="EMBL" id="PGWZ01000177">
    <property type="protein sequence ID" value="PPJ77720.1"/>
    <property type="molecule type" value="Genomic_DNA"/>
</dbReference>
<dbReference type="Proteomes" id="UP000238775">
    <property type="component" value="Unassembled WGS sequence"/>
</dbReference>
<dbReference type="GO" id="GO:0043041">
    <property type="term" value="P:amino acid activation for nonribosomal peptide biosynthetic process"/>
    <property type="evidence" value="ECO:0007669"/>
    <property type="project" value="TreeGrafter"/>
</dbReference>
<name>A0A7Z1N7Q5_STAAU</name>
<dbReference type="Gene3D" id="3.40.50.980">
    <property type="match status" value="2"/>
</dbReference>
<organism evidence="4 5">
    <name type="scientific">Staphylococcus aureus</name>
    <dbReference type="NCBI Taxonomy" id="1280"/>
    <lineage>
        <taxon>Bacteria</taxon>
        <taxon>Bacillati</taxon>
        <taxon>Bacillota</taxon>
        <taxon>Bacilli</taxon>
        <taxon>Bacillales</taxon>
        <taxon>Staphylococcaceae</taxon>
        <taxon>Staphylococcus</taxon>
    </lineage>
</organism>
<evidence type="ECO:0000313" key="5">
    <source>
        <dbReference type="Proteomes" id="UP000238775"/>
    </source>
</evidence>
<dbReference type="GO" id="GO:0005829">
    <property type="term" value="C:cytosol"/>
    <property type="evidence" value="ECO:0007669"/>
    <property type="project" value="TreeGrafter"/>
</dbReference>
<feature type="domain" description="AMP-dependent synthetase/ligase" evidence="3">
    <location>
        <begin position="20"/>
        <end position="157"/>
    </location>
</feature>
<feature type="non-terminal residue" evidence="4">
    <location>
        <position position="164"/>
    </location>
</feature>
<dbReference type="Pfam" id="PF00501">
    <property type="entry name" value="AMP-binding"/>
    <property type="match status" value="1"/>
</dbReference>
<sequence length="164" mass="18199">MDIELIVDSREDDIDNPRGMNCSEDIAYVIYTSGTTGKPKGTLVPHRGIDRLVHNPNYVELNENTTVLLSGTVAFDAATFEIYGPLLNGGRLVITSKDTLLNPQLLDQAITENKVNTMWLTSSLFNQIASERIEALESLTYLLIGGEVLNAKWVHLLNSRECHP</sequence>
<proteinExistence type="predicted"/>
<protein>
    <recommendedName>
        <fullName evidence="1">Putative long chain fatty acid-CoA ligase VraA</fullName>
    </recommendedName>
    <alternativeName>
        <fullName evidence="2">Acyl-CoA synthetase</fullName>
    </alternativeName>
</protein>
<dbReference type="GO" id="GO:0031177">
    <property type="term" value="F:phosphopantetheine binding"/>
    <property type="evidence" value="ECO:0007669"/>
    <property type="project" value="TreeGrafter"/>
</dbReference>
<dbReference type="InterPro" id="IPR020459">
    <property type="entry name" value="AMP-binding"/>
</dbReference>
<evidence type="ECO:0000256" key="1">
    <source>
        <dbReference type="ARBA" id="ARBA00017625"/>
    </source>
</evidence>
<dbReference type="InterPro" id="IPR020845">
    <property type="entry name" value="AMP-binding_CS"/>
</dbReference>
<reference evidence="4 5" key="1">
    <citation type="submission" date="2017-11" db="EMBL/GenBank/DDBJ databases">
        <authorList>
            <person name="Founou R.C."/>
            <person name="Founou L."/>
            <person name="Allam M."/>
            <person name="Ismail A."/>
            <person name="Essack S.Y."/>
        </authorList>
    </citation>
    <scope>NUCLEOTIDE SEQUENCE [LARGE SCALE GENOMIC DNA]</scope>
    <source>
        <strain evidence="4 5">G703N2B1</strain>
    </source>
</reference>
<dbReference type="PANTHER" id="PTHR45527">
    <property type="entry name" value="NONRIBOSOMAL PEPTIDE SYNTHETASE"/>
    <property type="match status" value="1"/>
</dbReference>
<dbReference type="GO" id="GO:0044550">
    <property type="term" value="P:secondary metabolite biosynthetic process"/>
    <property type="evidence" value="ECO:0007669"/>
    <property type="project" value="TreeGrafter"/>
</dbReference>
<dbReference type="AlphaFoldDB" id="A0A7Z1N7Q5"/>
<evidence type="ECO:0000256" key="2">
    <source>
        <dbReference type="ARBA" id="ARBA00032875"/>
    </source>
</evidence>
<gene>
    <name evidence="4" type="ORF">CV021_00965</name>
</gene>
<comment type="caution">
    <text evidence="4">The sequence shown here is derived from an EMBL/GenBank/DDBJ whole genome shotgun (WGS) entry which is preliminary data.</text>
</comment>
<accession>A0A7Z1N7Q5</accession>
<feature type="non-terminal residue" evidence="4">
    <location>
        <position position="1"/>
    </location>
</feature>
<dbReference type="InterPro" id="IPR000873">
    <property type="entry name" value="AMP-dep_synth/lig_dom"/>
</dbReference>
<dbReference type="SUPFAM" id="SSF56801">
    <property type="entry name" value="Acetyl-CoA synthetase-like"/>
    <property type="match status" value="1"/>
</dbReference>
<dbReference type="PRINTS" id="PR00154">
    <property type="entry name" value="AMPBINDING"/>
</dbReference>
<dbReference type="RefSeq" id="WP_154700543.1">
    <property type="nucleotide sequence ID" value="NZ_PGWZ01000177.1"/>
</dbReference>